<dbReference type="PANTHER" id="PTHR30329">
    <property type="entry name" value="STATOR ELEMENT OF FLAGELLAR MOTOR COMPLEX"/>
    <property type="match status" value="1"/>
</dbReference>
<keyword evidence="2 4" id="KW-0472">Membrane</keyword>
<reference evidence="7 8" key="1">
    <citation type="submission" date="2017-09" db="EMBL/GenBank/DDBJ databases">
        <title>Whole genomes of Flavobacteriaceae.</title>
        <authorList>
            <person name="Stine C."/>
            <person name="Li C."/>
            <person name="Tadesse D."/>
        </authorList>
    </citation>
    <scope>NUCLEOTIDE SEQUENCE [LARGE SCALE GENOMIC DNA]</scope>
    <source>
        <strain evidence="7 8">ATCC 35036</strain>
    </source>
</reference>
<comment type="caution">
    <text evidence="7">The sequence shown here is derived from an EMBL/GenBank/DDBJ whole genome shotgun (WGS) entry which is preliminary data.</text>
</comment>
<evidence type="ECO:0000259" key="6">
    <source>
        <dbReference type="PROSITE" id="PS51123"/>
    </source>
</evidence>
<dbReference type="OrthoDB" id="1522982at2"/>
<gene>
    <name evidence="7" type="ORF">B0A77_09745</name>
</gene>
<dbReference type="OMA" id="YMFNEKF"/>
<evidence type="ECO:0000313" key="8">
    <source>
        <dbReference type="Proteomes" id="UP000220828"/>
    </source>
</evidence>
<dbReference type="PRINTS" id="PR01021">
    <property type="entry name" value="OMPADOMAIN"/>
</dbReference>
<dbReference type="CDD" id="cd07185">
    <property type="entry name" value="OmpA_C-like"/>
    <property type="match status" value="1"/>
</dbReference>
<evidence type="ECO:0000256" key="1">
    <source>
        <dbReference type="ARBA" id="ARBA00004442"/>
    </source>
</evidence>
<protein>
    <submittedName>
        <fullName evidence="7">OmpA family protein</fullName>
    </submittedName>
</protein>
<evidence type="ECO:0000313" key="7">
    <source>
        <dbReference type="EMBL" id="PDS23863.1"/>
    </source>
</evidence>
<dbReference type="PANTHER" id="PTHR30329:SF21">
    <property type="entry name" value="LIPOPROTEIN YIAD-RELATED"/>
    <property type="match status" value="1"/>
</dbReference>
<dbReference type="Pfam" id="PF00691">
    <property type="entry name" value="OmpA"/>
    <property type="match status" value="1"/>
</dbReference>
<dbReference type="InterPro" id="IPR050330">
    <property type="entry name" value="Bact_OuterMem_StrucFunc"/>
</dbReference>
<evidence type="ECO:0000256" key="3">
    <source>
        <dbReference type="ARBA" id="ARBA00023237"/>
    </source>
</evidence>
<dbReference type="GO" id="GO:0009279">
    <property type="term" value="C:cell outer membrane"/>
    <property type="evidence" value="ECO:0007669"/>
    <property type="project" value="UniProtKB-SubCell"/>
</dbReference>
<name>A0A2H3KX83_9FLAO</name>
<dbReference type="InterPro" id="IPR006665">
    <property type="entry name" value="OmpA-like"/>
</dbReference>
<dbReference type="InterPro" id="IPR006664">
    <property type="entry name" value="OMP_bac"/>
</dbReference>
<evidence type="ECO:0000256" key="4">
    <source>
        <dbReference type="PROSITE-ProRule" id="PRU00473"/>
    </source>
</evidence>
<evidence type="ECO:0000256" key="5">
    <source>
        <dbReference type="SAM" id="SignalP"/>
    </source>
</evidence>
<feature type="domain" description="OmpA-like" evidence="6">
    <location>
        <begin position="317"/>
        <end position="431"/>
    </location>
</feature>
<dbReference type="Gene3D" id="3.30.1330.60">
    <property type="entry name" value="OmpA-like domain"/>
    <property type="match status" value="1"/>
</dbReference>
<dbReference type="InterPro" id="IPR036737">
    <property type="entry name" value="OmpA-like_sf"/>
</dbReference>
<dbReference type="RefSeq" id="WP_014085153.1">
    <property type="nucleotide sequence ID" value="NZ_CBCSFI010000001.1"/>
</dbReference>
<dbReference type="PROSITE" id="PS51123">
    <property type="entry name" value="OMPA_2"/>
    <property type="match status" value="1"/>
</dbReference>
<dbReference type="AlphaFoldDB" id="A0A2H3KX83"/>
<sequence length="431" mass="47524">MKKSLIAFTLIAFGQYATAQDNSKVKEDKPYNQWSVEVAAGGNKPIRPFTTGFNNSDGNTYFANPKFNHYEFGIRYMVNPKFGLKLDFGYDNINNRSGSYSPATFENIQYRIGVQTVINVGRVLNFESFTSRIGLLFHGGIQVAQLTPKIGPFKETTEDNGGIIYGVTPQFRVSKKFVITADVSAISNFRQHYSWDGYSNFLDNTANNRSDNLSGLMYNTSVGLTYYLGSKEKHADWYVEQATVAATVDAAVNKLSSLETMLQDTDKDGIADYLDVQNDTPPGIAVDSHGNAITAPITGGINGENGSNGVVTKSDAIRDLADKGYLNVFYDVNKDTPNAGSTNNIFHIIKFMNFYPDAKVKLVGYTDKRGNNVKNKELSERRAQKLYQTLVASGIAADRISITGEGIDKTYTNDPSSIGMDLSRRVSLVLE</sequence>
<keyword evidence="5" id="KW-0732">Signal</keyword>
<keyword evidence="3" id="KW-0998">Cell outer membrane</keyword>
<dbReference type="EMBL" id="PCMW01000052">
    <property type="protein sequence ID" value="PDS23863.1"/>
    <property type="molecule type" value="Genomic_DNA"/>
</dbReference>
<dbReference type="Proteomes" id="UP000220828">
    <property type="component" value="Unassembled WGS sequence"/>
</dbReference>
<feature type="chain" id="PRO_5013749543" evidence="5">
    <location>
        <begin position="20"/>
        <end position="431"/>
    </location>
</feature>
<evidence type="ECO:0000256" key="2">
    <source>
        <dbReference type="ARBA" id="ARBA00023136"/>
    </source>
</evidence>
<proteinExistence type="predicted"/>
<feature type="signal peptide" evidence="5">
    <location>
        <begin position="1"/>
        <end position="19"/>
    </location>
</feature>
<dbReference type="SUPFAM" id="SSF103088">
    <property type="entry name" value="OmpA-like"/>
    <property type="match status" value="1"/>
</dbReference>
<organism evidence="7 8">
    <name type="scientific">Flavobacterium branchiophilum</name>
    <dbReference type="NCBI Taxonomy" id="55197"/>
    <lineage>
        <taxon>Bacteria</taxon>
        <taxon>Pseudomonadati</taxon>
        <taxon>Bacteroidota</taxon>
        <taxon>Flavobacteriia</taxon>
        <taxon>Flavobacteriales</taxon>
        <taxon>Flavobacteriaceae</taxon>
        <taxon>Flavobacterium</taxon>
    </lineage>
</organism>
<comment type="subcellular location">
    <subcellularLocation>
        <location evidence="1">Cell outer membrane</location>
    </subcellularLocation>
</comment>
<accession>A0A2H3KX83</accession>